<reference evidence="4" key="1">
    <citation type="submission" date="2020-01" db="EMBL/GenBank/DDBJ databases">
        <title>Development of genomics and gene disruption for Polysphondylium violaceum indicates a role for the polyketide synthase stlB in stalk morphogenesis.</title>
        <authorList>
            <person name="Narita B."/>
            <person name="Kawabe Y."/>
            <person name="Kin K."/>
            <person name="Saito T."/>
            <person name="Gibbs R."/>
            <person name="Kuspa A."/>
            <person name="Muzny D."/>
            <person name="Queller D."/>
            <person name="Richards S."/>
            <person name="Strassman J."/>
            <person name="Sucgang R."/>
            <person name="Worley K."/>
            <person name="Schaap P."/>
        </authorList>
    </citation>
    <scope>NUCLEOTIDE SEQUENCE</scope>
    <source>
        <strain evidence="4">QSvi11</strain>
    </source>
</reference>
<dbReference type="Pfam" id="PF07047">
    <property type="entry name" value="OPA3"/>
    <property type="match status" value="1"/>
</dbReference>
<evidence type="ECO:0000256" key="3">
    <source>
        <dbReference type="SAM" id="MobiDB-lite"/>
    </source>
</evidence>
<evidence type="ECO:0000256" key="1">
    <source>
        <dbReference type="ARBA" id="ARBA00007584"/>
    </source>
</evidence>
<dbReference type="GO" id="GO:0019216">
    <property type="term" value="P:regulation of lipid metabolic process"/>
    <property type="evidence" value="ECO:0007669"/>
    <property type="project" value="TreeGrafter"/>
</dbReference>
<dbReference type="GO" id="GO:0005739">
    <property type="term" value="C:mitochondrion"/>
    <property type="evidence" value="ECO:0007669"/>
    <property type="project" value="TreeGrafter"/>
</dbReference>
<keyword evidence="5" id="KW-1185">Reference proteome</keyword>
<dbReference type="PANTHER" id="PTHR12499:SF0">
    <property type="entry name" value="OPTIC ATROPHY 3 PROTEIN"/>
    <property type="match status" value="1"/>
</dbReference>
<sequence length="190" mass="20859">MVLPLLKVGSLVIKSLAKPFSKQIKFAAAKSPIFHANIISMARLWYKVDLKLSKFSGDTTRKPLELNVNAAIDLGAEMLSEAFLLAVALSLLVLENKRSSAKDQKKEEALAQKFTDLENIIENQNASIKELQDALNAVNPNLHLTLHFNDKNNPSKSTTSTLSNIPLQLQTANNNNNNNPANTSPNSIKI</sequence>
<comment type="similarity">
    <text evidence="1">Belongs to the OPA3 family.</text>
</comment>
<dbReference type="InterPro" id="IPR010754">
    <property type="entry name" value="OPA3-like"/>
</dbReference>
<dbReference type="AlphaFoldDB" id="A0A8J4PQY0"/>
<evidence type="ECO:0000313" key="4">
    <source>
        <dbReference type="EMBL" id="KAF2072498.1"/>
    </source>
</evidence>
<organism evidence="4 5">
    <name type="scientific">Polysphondylium violaceum</name>
    <dbReference type="NCBI Taxonomy" id="133409"/>
    <lineage>
        <taxon>Eukaryota</taxon>
        <taxon>Amoebozoa</taxon>
        <taxon>Evosea</taxon>
        <taxon>Eumycetozoa</taxon>
        <taxon>Dictyostelia</taxon>
        <taxon>Dictyosteliales</taxon>
        <taxon>Dictyosteliaceae</taxon>
        <taxon>Polysphondylium</taxon>
    </lineage>
</organism>
<protein>
    <recommendedName>
        <fullName evidence="6">OPA3-like protein</fullName>
    </recommendedName>
</protein>
<dbReference type="EMBL" id="AJWJ01000274">
    <property type="protein sequence ID" value="KAF2072498.1"/>
    <property type="molecule type" value="Genomic_DNA"/>
</dbReference>
<evidence type="ECO:0008006" key="6">
    <source>
        <dbReference type="Google" id="ProtNLM"/>
    </source>
</evidence>
<gene>
    <name evidence="4" type="ORF">CYY_006185</name>
</gene>
<dbReference type="OrthoDB" id="2129069at2759"/>
<dbReference type="Proteomes" id="UP000695562">
    <property type="component" value="Unassembled WGS sequence"/>
</dbReference>
<dbReference type="PANTHER" id="PTHR12499">
    <property type="entry name" value="OPTIC ATROPHY 3 PROTEIN OPA3"/>
    <property type="match status" value="1"/>
</dbReference>
<keyword evidence="2" id="KW-0175">Coiled coil</keyword>
<feature type="compositionally biased region" description="Low complexity" evidence="3">
    <location>
        <begin position="171"/>
        <end position="190"/>
    </location>
</feature>
<evidence type="ECO:0000256" key="2">
    <source>
        <dbReference type="ARBA" id="ARBA00023054"/>
    </source>
</evidence>
<comment type="caution">
    <text evidence="4">The sequence shown here is derived from an EMBL/GenBank/DDBJ whole genome shotgun (WGS) entry which is preliminary data.</text>
</comment>
<accession>A0A8J4PQY0</accession>
<proteinExistence type="inferred from homology"/>
<feature type="region of interest" description="Disordered" evidence="3">
    <location>
        <begin position="170"/>
        <end position="190"/>
    </location>
</feature>
<evidence type="ECO:0000313" key="5">
    <source>
        <dbReference type="Proteomes" id="UP000695562"/>
    </source>
</evidence>
<name>A0A8J4PQY0_9MYCE</name>